<dbReference type="EMBL" id="JADEXP010000039">
    <property type="protein sequence ID" value="MBE9066372.1"/>
    <property type="molecule type" value="Genomic_DNA"/>
</dbReference>
<accession>A0A928ZSK2</accession>
<feature type="compositionally biased region" description="Low complexity" evidence="1">
    <location>
        <begin position="69"/>
        <end position="80"/>
    </location>
</feature>
<evidence type="ECO:0000256" key="1">
    <source>
        <dbReference type="SAM" id="MobiDB-lite"/>
    </source>
</evidence>
<name>A0A928ZSK2_LEPEC</name>
<keyword evidence="3" id="KW-1185">Reference proteome</keyword>
<gene>
    <name evidence="2" type="ORF">IQ260_06875</name>
</gene>
<dbReference type="RefSeq" id="WP_193992079.1">
    <property type="nucleotide sequence ID" value="NZ_JADEXP010000039.1"/>
</dbReference>
<proteinExistence type="predicted"/>
<comment type="caution">
    <text evidence="2">The sequence shown here is derived from an EMBL/GenBank/DDBJ whole genome shotgun (WGS) entry which is preliminary data.</text>
</comment>
<dbReference type="Proteomes" id="UP000615026">
    <property type="component" value="Unassembled WGS sequence"/>
</dbReference>
<dbReference type="SUPFAM" id="SSF57997">
    <property type="entry name" value="Tropomyosin"/>
    <property type="match status" value="1"/>
</dbReference>
<organism evidence="2 3">
    <name type="scientific">Leptolyngbya cf. ectocarpi LEGE 11479</name>
    <dbReference type="NCBI Taxonomy" id="1828722"/>
    <lineage>
        <taxon>Bacteria</taxon>
        <taxon>Bacillati</taxon>
        <taxon>Cyanobacteriota</taxon>
        <taxon>Cyanophyceae</taxon>
        <taxon>Leptolyngbyales</taxon>
        <taxon>Leptolyngbyaceae</taxon>
        <taxon>Leptolyngbya group</taxon>
        <taxon>Leptolyngbya</taxon>
    </lineage>
</organism>
<evidence type="ECO:0000313" key="2">
    <source>
        <dbReference type="EMBL" id="MBE9066372.1"/>
    </source>
</evidence>
<protein>
    <recommendedName>
        <fullName evidence="4">DUF2325 domain-containing protein</fullName>
    </recommendedName>
</protein>
<evidence type="ECO:0000313" key="3">
    <source>
        <dbReference type="Proteomes" id="UP000615026"/>
    </source>
</evidence>
<reference evidence="2" key="1">
    <citation type="submission" date="2020-10" db="EMBL/GenBank/DDBJ databases">
        <authorList>
            <person name="Castelo-Branco R."/>
            <person name="Eusebio N."/>
            <person name="Adriana R."/>
            <person name="Vieira A."/>
            <person name="Brugerolle De Fraissinette N."/>
            <person name="Rezende De Castro R."/>
            <person name="Schneider M.P."/>
            <person name="Vasconcelos V."/>
            <person name="Leao P.N."/>
        </authorList>
    </citation>
    <scope>NUCLEOTIDE SEQUENCE</scope>
    <source>
        <strain evidence="2">LEGE 11479</strain>
    </source>
</reference>
<sequence length="332" mass="38596">MKLIRKTIRRASLWYLQLWESITGKTQQRIHQLQQRLEISQQENHALAQQLQEMSRQLVALRQEHDQSQQRQETSQQHSHTLQQRLQETAQQLLESRQRQVDLEQQLHVIQAQYKQTKQSFNTTVKQLQADVKQSQQTSADFEERWLDTHKNYLALQEQQTSLRQEYTAFINVSDDEIQKLETAIENQQSELGSCYVELGRARAQVMAEAHNSEEHLPAPPSLDLSTWKIAMVGGHENMTRGVSEKLQQQYRLKELIQIPPDKIPQQQLRPKLENCDLIILIIGYINHPLAQSISQLKDRNALKGELLWVNSLGVSGVMREVIGFIETSQSD</sequence>
<feature type="region of interest" description="Disordered" evidence="1">
    <location>
        <begin position="62"/>
        <end position="83"/>
    </location>
</feature>
<dbReference type="AlphaFoldDB" id="A0A928ZSK2"/>
<evidence type="ECO:0008006" key="4">
    <source>
        <dbReference type="Google" id="ProtNLM"/>
    </source>
</evidence>